<evidence type="ECO:0000313" key="2">
    <source>
        <dbReference type="Proteomes" id="UP000053820"/>
    </source>
</evidence>
<dbReference type="Proteomes" id="UP000053820">
    <property type="component" value="Unassembled WGS sequence"/>
</dbReference>
<accession>A0A0C9W013</accession>
<proteinExistence type="predicted"/>
<keyword evidence="2" id="KW-1185">Reference proteome</keyword>
<dbReference type="EMBL" id="KN839848">
    <property type="protein sequence ID" value="KIJ64065.1"/>
    <property type="molecule type" value="Genomic_DNA"/>
</dbReference>
<dbReference type="AlphaFoldDB" id="A0A0C9W013"/>
<organism evidence="1 2">
    <name type="scientific">Hydnomerulius pinastri MD-312</name>
    <dbReference type="NCBI Taxonomy" id="994086"/>
    <lineage>
        <taxon>Eukaryota</taxon>
        <taxon>Fungi</taxon>
        <taxon>Dikarya</taxon>
        <taxon>Basidiomycota</taxon>
        <taxon>Agaricomycotina</taxon>
        <taxon>Agaricomycetes</taxon>
        <taxon>Agaricomycetidae</taxon>
        <taxon>Boletales</taxon>
        <taxon>Boletales incertae sedis</taxon>
        <taxon>Leucogyrophana</taxon>
    </lineage>
</organism>
<name>A0A0C9W013_9AGAM</name>
<protein>
    <submittedName>
        <fullName evidence="1">Uncharacterized protein</fullName>
    </submittedName>
</protein>
<dbReference type="OrthoDB" id="3040853at2759"/>
<sequence>MADTDRHREEVMNSLTRAIGDINSVKDLVPIKIGKSILSTILLAIKNKEDFRDLIDQCDRIGKFINRAVWEIMEKQHSRMLDGALEDLET</sequence>
<evidence type="ECO:0000313" key="1">
    <source>
        <dbReference type="EMBL" id="KIJ64065.1"/>
    </source>
</evidence>
<reference evidence="1 2" key="1">
    <citation type="submission" date="2014-04" db="EMBL/GenBank/DDBJ databases">
        <title>Evolutionary Origins and Diversification of the Mycorrhizal Mutualists.</title>
        <authorList>
            <consortium name="DOE Joint Genome Institute"/>
            <consortium name="Mycorrhizal Genomics Consortium"/>
            <person name="Kohler A."/>
            <person name="Kuo A."/>
            <person name="Nagy L.G."/>
            <person name="Floudas D."/>
            <person name="Copeland A."/>
            <person name="Barry K.W."/>
            <person name="Cichocki N."/>
            <person name="Veneault-Fourrey C."/>
            <person name="LaButti K."/>
            <person name="Lindquist E.A."/>
            <person name="Lipzen A."/>
            <person name="Lundell T."/>
            <person name="Morin E."/>
            <person name="Murat C."/>
            <person name="Riley R."/>
            <person name="Ohm R."/>
            <person name="Sun H."/>
            <person name="Tunlid A."/>
            <person name="Henrissat B."/>
            <person name="Grigoriev I.V."/>
            <person name="Hibbett D.S."/>
            <person name="Martin F."/>
        </authorList>
    </citation>
    <scope>NUCLEOTIDE SEQUENCE [LARGE SCALE GENOMIC DNA]</scope>
    <source>
        <strain evidence="1 2">MD-312</strain>
    </source>
</reference>
<dbReference type="HOGENOM" id="CLU_2441138_0_0_1"/>
<gene>
    <name evidence="1" type="ORF">HYDPIDRAFT_28955</name>
</gene>